<dbReference type="EMBL" id="CM039429">
    <property type="protein sequence ID" value="KAI4350146.1"/>
    <property type="molecule type" value="Genomic_DNA"/>
</dbReference>
<reference evidence="1 2" key="1">
    <citation type="journal article" date="2022" name="DNA Res.">
        <title>Chromosomal-level genome assembly of the orchid tree Bauhinia variegata (Leguminosae; Cercidoideae) supports the allotetraploid origin hypothesis of Bauhinia.</title>
        <authorList>
            <person name="Zhong Y."/>
            <person name="Chen Y."/>
            <person name="Zheng D."/>
            <person name="Pang J."/>
            <person name="Liu Y."/>
            <person name="Luo S."/>
            <person name="Meng S."/>
            <person name="Qian L."/>
            <person name="Wei D."/>
            <person name="Dai S."/>
            <person name="Zhou R."/>
        </authorList>
    </citation>
    <scope>NUCLEOTIDE SEQUENCE [LARGE SCALE GENOMIC DNA]</scope>
    <source>
        <strain evidence="1">BV-YZ2020</strain>
    </source>
</reference>
<evidence type="ECO:0000313" key="2">
    <source>
        <dbReference type="Proteomes" id="UP000828941"/>
    </source>
</evidence>
<dbReference type="Proteomes" id="UP000828941">
    <property type="component" value="Chromosome 4"/>
</dbReference>
<name>A0ACB9PRD3_BAUVA</name>
<keyword evidence="2" id="KW-1185">Reference proteome</keyword>
<evidence type="ECO:0000313" key="1">
    <source>
        <dbReference type="EMBL" id="KAI4350146.1"/>
    </source>
</evidence>
<sequence>MARYSTLVTSLPKLGHATATIAKARAWNPTIFAAATPRPIQIPSNSNQDGSVTGDGTKHGASETVNMSENMRDKAYSSTTEHVKHESREMAGKMSAAAQNISENAKQTMQDAWDSSRNTAQKATDTVLGKAQESAESVKENAESVKRSMNTKNN</sequence>
<accession>A0ACB9PRD3</accession>
<gene>
    <name evidence="1" type="ORF">L6164_010655</name>
</gene>
<proteinExistence type="predicted"/>
<protein>
    <submittedName>
        <fullName evidence="1">Uncharacterized protein</fullName>
    </submittedName>
</protein>
<comment type="caution">
    <text evidence="1">The sequence shown here is derived from an EMBL/GenBank/DDBJ whole genome shotgun (WGS) entry which is preliminary data.</text>
</comment>
<organism evidence="1 2">
    <name type="scientific">Bauhinia variegata</name>
    <name type="common">Purple orchid tree</name>
    <name type="synonym">Phanera variegata</name>
    <dbReference type="NCBI Taxonomy" id="167791"/>
    <lineage>
        <taxon>Eukaryota</taxon>
        <taxon>Viridiplantae</taxon>
        <taxon>Streptophyta</taxon>
        <taxon>Embryophyta</taxon>
        <taxon>Tracheophyta</taxon>
        <taxon>Spermatophyta</taxon>
        <taxon>Magnoliopsida</taxon>
        <taxon>eudicotyledons</taxon>
        <taxon>Gunneridae</taxon>
        <taxon>Pentapetalae</taxon>
        <taxon>rosids</taxon>
        <taxon>fabids</taxon>
        <taxon>Fabales</taxon>
        <taxon>Fabaceae</taxon>
        <taxon>Cercidoideae</taxon>
        <taxon>Cercideae</taxon>
        <taxon>Bauhiniinae</taxon>
        <taxon>Bauhinia</taxon>
    </lineage>
</organism>